<keyword evidence="1" id="KW-1133">Transmembrane helix</keyword>
<feature type="transmembrane region" description="Helical" evidence="1">
    <location>
        <begin position="183"/>
        <end position="204"/>
    </location>
</feature>
<dbReference type="PROSITE" id="PS51257">
    <property type="entry name" value="PROKAR_LIPOPROTEIN"/>
    <property type="match status" value="1"/>
</dbReference>
<feature type="transmembrane region" description="Helical" evidence="1">
    <location>
        <begin position="211"/>
        <end position="229"/>
    </location>
</feature>
<dbReference type="PANTHER" id="PTHR38457">
    <property type="entry name" value="REGULATOR ABRB-RELATED"/>
    <property type="match status" value="1"/>
</dbReference>
<keyword evidence="3" id="KW-1185">Reference proteome</keyword>
<evidence type="ECO:0000313" key="2">
    <source>
        <dbReference type="EMBL" id="MCP8970696.1"/>
    </source>
</evidence>
<keyword evidence="1" id="KW-0472">Membrane</keyword>
<gene>
    <name evidence="2" type="ORF">NK662_19450</name>
</gene>
<dbReference type="AlphaFoldDB" id="A0AA41XEN3"/>
<sequence length="356" mass="38055">MKQTTTGLLVTMAAAVLGGSCFSVLHAPIPWLLGPMTAVLLASRQKRIVLRWPGQLRDAGMLLVGYSIGLSFTREAAVHIVYQLPSILLTTVTLLCFSALLALGISKWTGISYPTILTGSIPGGLSQMVALAEEIKGIDVTVVAFLQITRVVIILFSVPLLIFSPLFAGHASQSTAPLPLHNGATLGIGILFATACLIGAMLAVRVKLPTAFLTGPLFAAAILSIAGLQGPFLPAPLLNVSQLLIGTYVGLLLKPEQLQHKAKMLLLATISSLTLILFSLGLSLLVFHLYHVSAGTSFLSTAPGGMDQMGLIAHEIHADLSTVTSYQLFRLFFIYFAVPPLLRWGFRRYQRTKEAA</sequence>
<dbReference type="GO" id="GO:0016020">
    <property type="term" value="C:membrane"/>
    <property type="evidence" value="ECO:0007669"/>
    <property type="project" value="InterPro"/>
</dbReference>
<feature type="transmembrane region" description="Helical" evidence="1">
    <location>
        <begin position="328"/>
        <end position="346"/>
    </location>
</feature>
<protein>
    <submittedName>
        <fullName evidence="2">AbrB family transcriptional regulator</fullName>
    </submittedName>
</protein>
<organism evidence="2 3">
    <name type="scientific">Ectobacillus ponti</name>
    <dbReference type="NCBI Taxonomy" id="2961894"/>
    <lineage>
        <taxon>Bacteria</taxon>
        <taxon>Bacillati</taxon>
        <taxon>Bacillota</taxon>
        <taxon>Bacilli</taxon>
        <taxon>Bacillales</taxon>
        <taxon>Bacillaceae</taxon>
        <taxon>Ectobacillus</taxon>
    </lineage>
</organism>
<dbReference type="EMBL" id="JANCLT010000013">
    <property type="protein sequence ID" value="MCP8970696.1"/>
    <property type="molecule type" value="Genomic_DNA"/>
</dbReference>
<accession>A0AA41XEN3</accession>
<dbReference type="PANTHER" id="PTHR38457:SF1">
    <property type="entry name" value="REGULATOR ABRB-RELATED"/>
    <property type="match status" value="1"/>
</dbReference>
<evidence type="ECO:0000313" key="3">
    <source>
        <dbReference type="Proteomes" id="UP001156102"/>
    </source>
</evidence>
<feature type="transmembrane region" description="Helical" evidence="1">
    <location>
        <begin position="80"/>
        <end position="103"/>
    </location>
</feature>
<dbReference type="Proteomes" id="UP001156102">
    <property type="component" value="Unassembled WGS sequence"/>
</dbReference>
<comment type="caution">
    <text evidence="2">The sequence shown here is derived from an EMBL/GenBank/DDBJ whole genome shotgun (WGS) entry which is preliminary data.</text>
</comment>
<dbReference type="InterPro" id="IPR017516">
    <property type="entry name" value="AbrB_dup"/>
</dbReference>
<dbReference type="NCBIfam" id="TIGR03082">
    <property type="entry name" value="Gneg_AbrB_dup"/>
    <property type="match status" value="2"/>
</dbReference>
<dbReference type="InterPro" id="IPR007820">
    <property type="entry name" value="AbrB_fam"/>
</dbReference>
<dbReference type="Pfam" id="PF05145">
    <property type="entry name" value="AbrB"/>
    <property type="match status" value="1"/>
</dbReference>
<evidence type="ECO:0000256" key="1">
    <source>
        <dbReference type="SAM" id="Phobius"/>
    </source>
</evidence>
<feature type="transmembrane region" description="Helical" evidence="1">
    <location>
        <begin position="235"/>
        <end position="253"/>
    </location>
</feature>
<keyword evidence="1" id="KW-0812">Transmembrane</keyword>
<dbReference type="PIRSF" id="PIRSF038991">
    <property type="entry name" value="Protein_AbrB"/>
    <property type="match status" value="1"/>
</dbReference>
<proteinExistence type="predicted"/>
<dbReference type="RefSeq" id="WP_254760619.1">
    <property type="nucleotide sequence ID" value="NZ_JANCLT010000013.1"/>
</dbReference>
<reference evidence="2" key="1">
    <citation type="submission" date="2022-07" db="EMBL/GenBank/DDBJ databases">
        <authorList>
            <person name="Li W.-J."/>
            <person name="Deng Q.-Q."/>
        </authorList>
    </citation>
    <scope>NUCLEOTIDE SEQUENCE</scope>
    <source>
        <strain evidence="2">SYSU M60031</strain>
    </source>
</reference>
<name>A0AA41XEN3_9BACI</name>
<dbReference type="GO" id="GO:0010468">
    <property type="term" value="P:regulation of gene expression"/>
    <property type="evidence" value="ECO:0007669"/>
    <property type="project" value="InterPro"/>
</dbReference>
<feature type="transmembrane region" description="Helical" evidence="1">
    <location>
        <begin position="151"/>
        <end position="171"/>
    </location>
</feature>
<feature type="transmembrane region" description="Helical" evidence="1">
    <location>
        <begin position="265"/>
        <end position="290"/>
    </location>
</feature>